<reference evidence="2 3" key="1">
    <citation type="submission" date="2020-04" db="EMBL/GenBank/DDBJ databases">
        <title>Luteolibacter sp. G-1-1-1 isolated from soil.</title>
        <authorList>
            <person name="Dahal R.H."/>
        </authorList>
    </citation>
    <scope>NUCLEOTIDE SEQUENCE [LARGE SCALE GENOMIC DNA]</scope>
    <source>
        <strain evidence="2 3">G-1-1-1</strain>
    </source>
</reference>
<dbReference type="GO" id="GO:0003824">
    <property type="term" value="F:catalytic activity"/>
    <property type="evidence" value="ECO:0007669"/>
    <property type="project" value="UniProtKB-ARBA"/>
</dbReference>
<accession>A0A858RK59</accession>
<dbReference type="EMBL" id="CP051774">
    <property type="protein sequence ID" value="QJE97317.1"/>
    <property type="molecule type" value="Genomic_DNA"/>
</dbReference>
<dbReference type="KEGG" id="luo:HHL09_16485"/>
<protein>
    <submittedName>
        <fullName evidence="2">Phosphopantothenoylcysteine decarboxylase</fullName>
    </submittedName>
</protein>
<dbReference type="InterPro" id="IPR035929">
    <property type="entry name" value="CoaB-like_sf"/>
</dbReference>
<dbReference type="AlphaFoldDB" id="A0A858RK59"/>
<evidence type="ECO:0000313" key="2">
    <source>
        <dbReference type="EMBL" id="QJE97317.1"/>
    </source>
</evidence>
<keyword evidence="3" id="KW-1185">Reference proteome</keyword>
<sequence length="215" mass="23462">MRVLVTAGPTREALDPVRYLTNRSSGKMGYAMADAFARAGHAVLLVSGPTQLDIPEGVDFLPIETAEEMFDAVKRYIGKMDAAVFAAAVADYRPAVVSDQKIKKTGETLTLELVRTPDILGSVRGDFGFTGTLVGFAAETQNLQQNAREKLRKKGCDLVIANDVSKPGIGFDSDRNEVLLVFPEHVEALPEDEKHHLAPRLVREIERLAAERASN</sequence>
<organism evidence="2 3">
    <name type="scientific">Luteolibacter luteus</name>
    <dbReference type="NCBI Taxonomy" id="2728835"/>
    <lineage>
        <taxon>Bacteria</taxon>
        <taxon>Pseudomonadati</taxon>
        <taxon>Verrucomicrobiota</taxon>
        <taxon>Verrucomicrobiia</taxon>
        <taxon>Verrucomicrobiales</taxon>
        <taxon>Verrucomicrobiaceae</taxon>
        <taxon>Luteolibacter</taxon>
    </lineage>
</organism>
<gene>
    <name evidence="2" type="ORF">HHL09_16485</name>
</gene>
<feature type="domain" description="DNA/pantothenate metabolism flavoprotein C-terminal" evidence="1">
    <location>
        <begin position="2"/>
        <end position="207"/>
    </location>
</feature>
<dbReference type="GO" id="GO:0015937">
    <property type="term" value="P:coenzyme A biosynthetic process"/>
    <property type="evidence" value="ECO:0007669"/>
    <property type="project" value="UniProtKB-ARBA"/>
</dbReference>
<dbReference type="Gene3D" id="3.40.50.10300">
    <property type="entry name" value="CoaB-like"/>
    <property type="match status" value="1"/>
</dbReference>
<evidence type="ECO:0000313" key="3">
    <source>
        <dbReference type="Proteomes" id="UP000501812"/>
    </source>
</evidence>
<dbReference type="InterPro" id="IPR007085">
    <property type="entry name" value="DNA/pantothenate-metab_flavo_C"/>
</dbReference>
<evidence type="ECO:0000259" key="1">
    <source>
        <dbReference type="Pfam" id="PF04127"/>
    </source>
</evidence>
<dbReference type="SUPFAM" id="SSF102645">
    <property type="entry name" value="CoaB-like"/>
    <property type="match status" value="1"/>
</dbReference>
<dbReference type="RefSeq" id="WP_169455717.1">
    <property type="nucleotide sequence ID" value="NZ_CP051774.1"/>
</dbReference>
<dbReference type="Pfam" id="PF04127">
    <property type="entry name" value="DFP"/>
    <property type="match status" value="1"/>
</dbReference>
<name>A0A858RK59_9BACT</name>
<dbReference type="Proteomes" id="UP000501812">
    <property type="component" value="Chromosome"/>
</dbReference>
<proteinExistence type="predicted"/>